<feature type="compositionally biased region" description="Acidic residues" evidence="7">
    <location>
        <begin position="701"/>
        <end position="710"/>
    </location>
</feature>
<dbReference type="STRING" id="45065.Lgee_0178"/>
<evidence type="ECO:0000313" key="9">
    <source>
        <dbReference type="EMBL" id="KTD04425.1"/>
    </source>
</evidence>
<dbReference type="AlphaFoldDB" id="A0A0W0UA87"/>
<dbReference type="PANTHER" id="PTHR24221:SF654">
    <property type="entry name" value="ATP-BINDING CASSETTE SUB-FAMILY B MEMBER 6"/>
    <property type="match status" value="1"/>
</dbReference>
<dbReference type="OrthoDB" id="9805514at2"/>
<dbReference type="SMART" id="SM00382">
    <property type="entry name" value="AAA"/>
    <property type="match status" value="1"/>
</dbReference>
<dbReference type="PROSITE" id="PS00211">
    <property type="entry name" value="ABC_TRANSPORTER_1"/>
    <property type="match status" value="1"/>
</dbReference>
<dbReference type="InterPro" id="IPR011527">
    <property type="entry name" value="ABC1_TM_dom"/>
</dbReference>
<evidence type="ECO:0000256" key="5">
    <source>
        <dbReference type="ARBA" id="ARBA00022989"/>
    </source>
</evidence>
<evidence type="ECO:0000256" key="4">
    <source>
        <dbReference type="ARBA" id="ARBA00022840"/>
    </source>
</evidence>
<organism evidence="9 10">
    <name type="scientific">Legionella geestiana</name>
    <dbReference type="NCBI Taxonomy" id="45065"/>
    <lineage>
        <taxon>Bacteria</taxon>
        <taxon>Pseudomonadati</taxon>
        <taxon>Pseudomonadota</taxon>
        <taxon>Gammaproteobacteria</taxon>
        <taxon>Legionellales</taxon>
        <taxon>Legionellaceae</taxon>
        <taxon>Legionella</taxon>
    </lineage>
</organism>
<dbReference type="Pfam" id="PF00664">
    <property type="entry name" value="ABC_membrane"/>
    <property type="match status" value="1"/>
</dbReference>
<protein>
    <submittedName>
        <fullName evidence="9">ABC transporter ATP binding transmembrane protein</fullName>
    </submittedName>
</protein>
<dbReference type="InterPro" id="IPR003439">
    <property type="entry name" value="ABC_transporter-like_ATP-bd"/>
</dbReference>
<comment type="subcellular location">
    <subcellularLocation>
        <location evidence="1">Cell membrane</location>
        <topology evidence="1">Multi-pass membrane protein</topology>
    </subcellularLocation>
</comment>
<dbReference type="PROSITE" id="PS50893">
    <property type="entry name" value="ABC_TRANSPORTER_2"/>
    <property type="match status" value="1"/>
</dbReference>
<dbReference type="Proteomes" id="UP000054785">
    <property type="component" value="Unassembled WGS sequence"/>
</dbReference>
<keyword evidence="3" id="KW-0547">Nucleotide-binding</keyword>
<keyword evidence="5 8" id="KW-1133">Transmembrane helix</keyword>
<evidence type="ECO:0000256" key="1">
    <source>
        <dbReference type="ARBA" id="ARBA00004651"/>
    </source>
</evidence>
<dbReference type="InterPro" id="IPR039421">
    <property type="entry name" value="Type_1_exporter"/>
</dbReference>
<dbReference type="PATRIC" id="fig|45065.4.peg.194"/>
<dbReference type="InterPro" id="IPR036640">
    <property type="entry name" value="ABC1_TM_sf"/>
</dbReference>
<dbReference type="InterPro" id="IPR003593">
    <property type="entry name" value="AAA+_ATPase"/>
</dbReference>
<evidence type="ECO:0000256" key="8">
    <source>
        <dbReference type="SAM" id="Phobius"/>
    </source>
</evidence>
<dbReference type="InterPro" id="IPR017871">
    <property type="entry name" value="ABC_transporter-like_CS"/>
</dbReference>
<dbReference type="Gene3D" id="3.40.50.300">
    <property type="entry name" value="P-loop containing nucleotide triphosphate hydrolases"/>
    <property type="match status" value="1"/>
</dbReference>
<evidence type="ECO:0000256" key="3">
    <source>
        <dbReference type="ARBA" id="ARBA00022741"/>
    </source>
</evidence>
<evidence type="ECO:0000256" key="7">
    <source>
        <dbReference type="SAM" id="MobiDB-lite"/>
    </source>
</evidence>
<sequence>MIRMLQLINQFFWTIIFLVRDETAPPAAPDQEVLIEIDADQNEAQPEVLQRIADDIPLSHIVSGLSKIIFSKENLPGIGMGAVLTGLSTGMNFITPWLFGETINLLASDDETAEIAGIDLSRQALIGLLIAAYTLAQLLPNLRDQAMNLVTANTTKRILKTGTEHLLKKSLDYHVNTSFGDQLFLMQKGFAVGSVATPLLTQVAPTLVEIAIACNLLSSRYGFAMGGGLFAMLVSYIAYGALTAKPIIDARTEGLTAGNEAFSNFTSAIARYKTIRDFGQFEYTMRGVDEALSRMTEANIVGMNKPLQIGLGQYAISRAGMLLATLYVGHGVVTKEYSVQDFVVVAGYLNSLANLFPAFGQAVNQLFADWPDLKFVFKELSKPDELVELHPDTHLVLLEGIAPTIEFENVTFIHAPKPGESDNSPLFENLSFTIQPGQKVALVSESGAGKTTIFNMLYGYYKPASGIIRINGQNIAEVSLKSLEQNISLLGQTPNLFKGTIRENICFGAANPDEVDDETIWALARACNLEAFLLSFKNKLDTQVGEDGKSLSGGQQQKVAILRGLIKRSPIRLLDEITASLDSQSATQILSGIDQMTDEGITSLMITHKLTEAKTADAIIVIHEGRVAAQGSHDELLATCPLYQQLWRSYHQQESLPSCSTGRLLTALGGPVQAADESSDEMTSEPLILSISENQYNERDANDEDSELSDFEGKSMRLGH</sequence>
<dbReference type="GO" id="GO:0140359">
    <property type="term" value="F:ABC-type transporter activity"/>
    <property type="evidence" value="ECO:0007669"/>
    <property type="project" value="InterPro"/>
</dbReference>
<dbReference type="EMBL" id="LNYC01000004">
    <property type="protein sequence ID" value="KTD04425.1"/>
    <property type="molecule type" value="Genomic_DNA"/>
</dbReference>
<evidence type="ECO:0000256" key="6">
    <source>
        <dbReference type="ARBA" id="ARBA00023136"/>
    </source>
</evidence>
<feature type="transmembrane region" description="Helical" evidence="8">
    <location>
        <begin position="120"/>
        <end position="139"/>
    </location>
</feature>
<keyword evidence="2 8" id="KW-0812">Transmembrane</keyword>
<dbReference type="Pfam" id="PF00005">
    <property type="entry name" value="ABC_tran"/>
    <property type="match status" value="1"/>
</dbReference>
<proteinExistence type="predicted"/>
<gene>
    <name evidence="9" type="ORF">Lgee_0178</name>
</gene>
<feature type="transmembrane region" description="Helical" evidence="8">
    <location>
        <begin position="221"/>
        <end position="242"/>
    </location>
</feature>
<dbReference type="GO" id="GO:0005886">
    <property type="term" value="C:plasma membrane"/>
    <property type="evidence" value="ECO:0007669"/>
    <property type="project" value="UniProtKB-SubCell"/>
</dbReference>
<dbReference type="GO" id="GO:0005524">
    <property type="term" value="F:ATP binding"/>
    <property type="evidence" value="ECO:0007669"/>
    <property type="project" value="UniProtKB-KW"/>
</dbReference>
<evidence type="ECO:0000313" key="10">
    <source>
        <dbReference type="Proteomes" id="UP000054785"/>
    </source>
</evidence>
<dbReference type="GO" id="GO:0016887">
    <property type="term" value="F:ATP hydrolysis activity"/>
    <property type="evidence" value="ECO:0007669"/>
    <property type="project" value="InterPro"/>
</dbReference>
<accession>A0A0W0UA87</accession>
<dbReference type="Gene3D" id="1.20.1560.10">
    <property type="entry name" value="ABC transporter type 1, transmembrane domain"/>
    <property type="match status" value="1"/>
</dbReference>
<dbReference type="PROSITE" id="PS50929">
    <property type="entry name" value="ABC_TM1F"/>
    <property type="match status" value="1"/>
</dbReference>
<dbReference type="RefSeq" id="WP_082635020.1">
    <property type="nucleotide sequence ID" value="NZ_CAAAHN010000015.1"/>
</dbReference>
<dbReference type="SUPFAM" id="SSF52540">
    <property type="entry name" value="P-loop containing nucleoside triphosphate hydrolases"/>
    <property type="match status" value="1"/>
</dbReference>
<feature type="transmembrane region" description="Helical" evidence="8">
    <location>
        <begin position="77"/>
        <end position="100"/>
    </location>
</feature>
<keyword evidence="4" id="KW-0067">ATP-binding</keyword>
<feature type="compositionally biased region" description="Basic and acidic residues" evidence="7">
    <location>
        <begin position="711"/>
        <end position="720"/>
    </location>
</feature>
<name>A0A0W0UA87_9GAMM</name>
<dbReference type="PANTHER" id="PTHR24221">
    <property type="entry name" value="ATP-BINDING CASSETTE SUB-FAMILY B"/>
    <property type="match status" value="1"/>
</dbReference>
<keyword evidence="10" id="KW-1185">Reference proteome</keyword>
<dbReference type="SUPFAM" id="SSF90123">
    <property type="entry name" value="ABC transporter transmembrane region"/>
    <property type="match status" value="1"/>
</dbReference>
<comment type="caution">
    <text evidence="9">The sequence shown here is derived from an EMBL/GenBank/DDBJ whole genome shotgun (WGS) entry which is preliminary data.</text>
</comment>
<feature type="region of interest" description="Disordered" evidence="7">
    <location>
        <begin position="692"/>
        <end position="720"/>
    </location>
</feature>
<reference evidence="9 10" key="1">
    <citation type="submission" date="2015-11" db="EMBL/GenBank/DDBJ databases">
        <title>Genomic analysis of 38 Legionella species identifies large and diverse effector repertoires.</title>
        <authorList>
            <person name="Burstein D."/>
            <person name="Amaro F."/>
            <person name="Zusman T."/>
            <person name="Lifshitz Z."/>
            <person name="Cohen O."/>
            <person name="Gilbert J.A."/>
            <person name="Pupko T."/>
            <person name="Shuman H.A."/>
            <person name="Segal G."/>
        </authorList>
    </citation>
    <scope>NUCLEOTIDE SEQUENCE [LARGE SCALE GENOMIC DNA]</scope>
    <source>
        <strain evidence="9 10">ATCC 49504</strain>
    </source>
</reference>
<keyword evidence="6 8" id="KW-0472">Membrane</keyword>
<dbReference type="InterPro" id="IPR027417">
    <property type="entry name" value="P-loop_NTPase"/>
</dbReference>
<evidence type="ECO:0000256" key="2">
    <source>
        <dbReference type="ARBA" id="ARBA00022692"/>
    </source>
</evidence>